<comment type="similarity">
    <text evidence="3">Belongs to the peptidase M50B family.</text>
</comment>
<dbReference type="AlphaFoldDB" id="A0A1E7K1J7"/>
<evidence type="ECO:0000256" key="1">
    <source>
        <dbReference type="ARBA" id="ARBA00001947"/>
    </source>
</evidence>
<dbReference type="GO" id="GO:0006508">
    <property type="term" value="P:proteolysis"/>
    <property type="evidence" value="ECO:0007669"/>
    <property type="project" value="InterPro"/>
</dbReference>
<organism evidence="9 10">
    <name type="scientific">Streptomyces qinglanensis</name>
    <dbReference type="NCBI Taxonomy" id="943816"/>
    <lineage>
        <taxon>Bacteria</taxon>
        <taxon>Bacillati</taxon>
        <taxon>Actinomycetota</taxon>
        <taxon>Actinomycetes</taxon>
        <taxon>Kitasatosporales</taxon>
        <taxon>Streptomycetaceae</taxon>
        <taxon>Streptomyces</taxon>
    </lineage>
</organism>
<evidence type="ECO:0000256" key="4">
    <source>
        <dbReference type="ARBA" id="ARBA00022692"/>
    </source>
</evidence>
<feature type="domain" description="Peptidase M50" evidence="8">
    <location>
        <begin position="176"/>
        <end position="261"/>
    </location>
</feature>
<protein>
    <recommendedName>
        <fullName evidence="8">Peptidase M50 domain-containing protein</fullName>
    </recommendedName>
</protein>
<dbReference type="PATRIC" id="fig|943816.4.peg.870"/>
<evidence type="ECO:0000256" key="6">
    <source>
        <dbReference type="ARBA" id="ARBA00023136"/>
    </source>
</evidence>
<reference evidence="9 10" key="1">
    <citation type="journal article" date="2016" name="Front. Microbiol.">
        <title>Comparative Genomics Analysis of Streptomyces Species Reveals Their Adaptation to the Marine Environment and Their Diversity at the Genomic Level.</title>
        <authorList>
            <person name="Tian X."/>
            <person name="Zhang Z."/>
            <person name="Yang T."/>
            <person name="Chen M."/>
            <person name="Li J."/>
            <person name="Chen F."/>
            <person name="Yang J."/>
            <person name="Li W."/>
            <person name="Zhang B."/>
            <person name="Zhang Z."/>
            <person name="Wu J."/>
            <person name="Zhang C."/>
            <person name="Long L."/>
            <person name="Xiao J."/>
        </authorList>
    </citation>
    <scope>NUCLEOTIDE SEQUENCE [LARGE SCALE GENOMIC DNA]</scope>
    <source>
        <strain evidence="9 10">SCSIO M10379</strain>
    </source>
</reference>
<dbReference type="RefSeq" id="WP_069991172.1">
    <property type="nucleotide sequence ID" value="NZ_LJGV01000022.1"/>
</dbReference>
<feature type="transmembrane region" description="Helical" evidence="7">
    <location>
        <begin position="140"/>
        <end position="159"/>
    </location>
</feature>
<feature type="transmembrane region" description="Helical" evidence="7">
    <location>
        <begin position="202"/>
        <end position="219"/>
    </location>
</feature>
<evidence type="ECO:0000313" key="10">
    <source>
        <dbReference type="Proteomes" id="UP000175829"/>
    </source>
</evidence>
<sequence>METLTRPKLREGLEVIRGMDDHPLLYDASSGIYHRLSRSAAGLVQRLDGSRSLEDIATMMAAHGTRTPEAARTELDRFVRNLYDSGLLDGAPTPQRARDTGRRGKRNQMMPRFVVSRTLLPRLLEPLAAPLRHVPGRVTAGVHLAGGVLGTVLACWALFAGPSPDPRPAHWTTLLALVLFLCQIVLHECAHAMVAQILKVPVRGFGFALLFYFMPLAYVDRTDAYRLRSRASRAVLALAGPVNDGWVAGLTALVAVTADGTAASVSATMLVFQIFSVLTNLNPLLPSDGYAALEAGLGTVDARGRAFGLLKHTLLRRPLPSHLAAMTPAARRLHLAYGALCTLYVLVLAYVAVLGTVFSWGSVQGVWGR</sequence>
<keyword evidence="6 7" id="KW-0472">Membrane</keyword>
<dbReference type="Pfam" id="PF05402">
    <property type="entry name" value="PqqD"/>
    <property type="match status" value="1"/>
</dbReference>
<comment type="cofactor">
    <cofactor evidence="1">
        <name>Zn(2+)</name>
        <dbReference type="ChEBI" id="CHEBI:29105"/>
    </cofactor>
</comment>
<comment type="subcellular location">
    <subcellularLocation>
        <location evidence="2">Membrane</location>
        <topology evidence="2">Multi-pass membrane protein</topology>
    </subcellularLocation>
</comment>
<keyword evidence="4 7" id="KW-0812">Transmembrane</keyword>
<dbReference type="EMBL" id="LJGV01000022">
    <property type="protein sequence ID" value="OEU97726.1"/>
    <property type="molecule type" value="Genomic_DNA"/>
</dbReference>
<comment type="caution">
    <text evidence="9">The sequence shown here is derived from an EMBL/GenBank/DDBJ whole genome shotgun (WGS) entry which is preliminary data.</text>
</comment>
<dbReference type="CDD" id="cd05709">
    <property type="entry name" value="S2P-M50"/>
    <property type="match status" value="1"/>
</dbReference>
<evidence type="ECO:0000256" key="3">
    <source>
        <dbReference type="ARBA" id="ARBA00007931"/>
    </source>
</evidence>
<feature type="transmembrane region" description="Helical" evidence="7">
    <location>
        <begin position="171"/>
        <end position="190"/>
    </location>
</feature>
<keyword evidence="5 7" id="KW-1133">Transmembrane helix</keyword>
<accession>A0A1E7K1J7</accession>
<evidence type="ECO:0000259" key="8">
    <source>
        <dbReference type="Pfam" id="PF02163"/>
    </source>
</evidence>
<name>A0A1E7K1J7_9ACTN</name>
<dbReference type="InterPro" id="IPR041881">
    <property type="entry name" value="PqqD_sf"/>
</dbReference>
<dbReference type="Gene3D" id="1.10.10.1150">
    <property type="entry name" value="Coenzyme PQQ synthesis protein D (PqqD)"/>
    <property type="match status" value="1"/>
</dbReference>
<proteinExistence type="inferred from homology"/>
<dbReference type="Pfam" id="PF02163">
    <property type="entry name" value="Peptidase_M50"/>
    <property type="match status" value="1"/>
</dbReference>
<dbReference type="GO" id="GO:0016020">
    <property type="term" value="C:membrane"/>
    <property type="evidence" value="ECO:0007669"/>
    <property type="project" value="UniProtKB-SubCell"/>
</dbReference>
<evidence type="ECO:0000313" key="9">
    <source>
        <dbReference type="EMBL" id="OEU97726.1"/>
    </source>
</evidence>
<evidence type="ECO:0000256" key="5">
    <source>
        <dbReference type="ARBA" id="ARBA00022989"/>
    </source>
</evidence>
<evidence type="ECO:0000256" key="2">
    <source>
        <dbReference type="ARBA" id="ARBA00004141"/>
    </source>
</evidence>
<gene>
    <name evidence="9" type="ORF">AN217_07470</name>
</gene>
<dbReference type="Proteomes" id="UP000175829">
    <property type="component" value="Unassembled WGS sequence"/>
</dbReference>
<dbReference type="InterPro" id="IPR008915">
    <property type="entry name" value="Peptidase_M50"/>
</dbReference>
<evidence type="ECO:0000256" key="7">
    <source>
        <dbReference type="SAM" id="Phobius"/>
    </source>
</evidence>
<feature type="transmembrane region" description="Helical" evidence="7">
    <location>
        <begin position="335"/>
        <end position="360"/>
    </location>
</feature>
<dbReference type="InterPro" id="IPR008792">
    <property type="entry name" value="PQQD"/>
</dbReference>